<feature type="transmembrane region" description="Helical" evidence="5">
    <location>
        <begin position="240"/>
        <end position="263"/>
    </location>
</feature>
<comment type="caution">
    <text evidence="7">The sequence shown here is derived from an EMBL/GenBank/DDBJ whole genome shotgun (WGS) entry which is preliminary data.</text>
</comment>
<dbReference type="RefSeq" id="WP_343065360.1">
    <property type="nucleotide sequence ID" value="NZ_JACHGK010000019.1"/>
</dbReference>
<evidence type="ECO:0000313" key="8">
    <source>
        <dbReference type="Proteomes" id="UP000531594"/>
    </source>
</evidence>
<evidence type="ECO:0000256" key="4">
    <source>
        <dbReference type="ARBA" id="ARBA00023136"/>
    </source>
</evidence>
<dbReference type="Pfam" id="PF12698">
    <property type="entry name" value="ABC2_membrane_3"/>
    <property type="match status" value="1"/>
</dbReference>
<feature type="transmembrane region" description="Helical" evidence="5">
    <location>
        <begin position="355"/>
        <end position="375"/>
    </location>
</feature>
<feature type="transmembrane region" description="Helical" evidence="5">
    <location>
        <begin position="198"/>
        <end position="219"/>
    </location>
</feature>
<reference evidence="7 8" key="1">
    <citation type="submission" date="2020-08" db="EMBL/GenBank/DDBJ databases">
        <title>Genomic Encyclopedia of Type Strains, Phase IV (KMG-IV): sequencing the most valuable type-strain genomes for metagenomic binning, comparative biology and taxonomic classification.</title>
        <authorList>
            <person name="Goeker M."/>
        </authorList>
    </citation>
    <scope>NUCLEOTIDE SEQUENCE [LARGE SCALE GENOMIC DNA]</scope>
    <source>
        <strain evidence="7 8">DSM 5391</strain>
    </source>
</reference>
<evidence type="ECO:0000256" key="1">
    <source>
        <dbReference type="ARBA" id="ARBA00004141"/>
    </source>
</evidence>
<dbReference type="Gene3D" id="3.40.1710.10">
    <property type="entry name" value="abc type-2 transporter like domain"/>
    <property type="match status" value="1"/>
</dbReference>
<keyword evidence="3 5" id="KW-1133">Transmembrane helix</keyword>
<dbReference type="InterPro" id="IPR013525">
    <property type="entry name" value="ABC2_TM"/>
</dbReference>
<evidence type="ECO:0000256" key="5">
    <source>
        <dbReference type="SAM" id="Phobius"/>
    </source>
</evidence>
<dbReference type="PANTHER" id="PTHR43077:SF5">
    <property type="entry name" value="PHAGE INFECTION PROTEIN"/>
    <property type="match status" value="1"/>
</dbReference>
<dbReference type="PANTHER" id="PTHR43077">
    <property type="entry name" value="TRANSPORT PERMEASE YVFS-RELATED"/>
    <property type="match status" value="1"/>
</dbReference>
<protein>
    <submittedName>
        <fullName evidence="7">ABC-type multidrug transport system permease subunit</fullName>
    </submittedName>
</protein>
<gene>
    <name evidence="7" type="ORF">HNR53_003926</name>
</gene>
<feature type="transmembrane region" description="Helical" evidence="5">
    <location>
        <begin position="12"/>
        <end position="32"/>
    </location>
</feature>
<evidence type="ECO:0000256" key="3">
    <source>
        <dbReference type="ARBA" id="ARBA00022989"/>
    </source>
</evidence>
<dbReference type="GO" id="GO:0140359">
    <property type="term" value="F:ABC-type transporter activity"/>
    <property type="evidence" value="ECO:0007669"/>
    <property type="project" value="InterPro"/>
</dbReference>
<keyword evidence="8" id="KW-1185">Reference proteome</keyword>
<evidence type="ECO:0000259" key="6">
    <source>
        <dbReference type="Pfam" id="PF12698"/>
    </source>
</evidence>
<proteinExistence type="predicted"/>
<comment type="subcellular location">
    <subcellularLocation>
        <location evidence="1">Membrane</location>
        <topology evidence="1">Multi-pass membrane protein</topology>
    </subcellularLocation>
</comment>
<dbReference type="Proteomes" id="UP000531594">
    <property type="component" value="Unassembled WGS sequence"/>
</dbReference>
<evidence type="ECO:0000256" key="2">
    <source>
        <dbReference type="ARBA" id="ARBA00022692"/>
    </source>
</evidence>
<organism evidence="7 8">
    <name type="scientific">Bacillus benzoevorans</name>
    <dbReference type="NCBI Taxonomy" id="1456"/>
    <lineage>
        <taxon>Bacteria</taxon>
        <taxon>Bacillati</taxon>
        <taxon>Bacillota</taxon>
        <taxon>Bacilli</taxon>
        <taxon>Bacillales</taxon>
        <taxon>Bacillaceae</taxon>
        <taxon>Bacillus</taxon>
    </lineage>
</organism>
<feature type="domain" description="ABC-2 type transporter transmembrane" evidence="6">
    <location>
        <begin position="17"/>
        <end position="369"/>
    </location>
</feature>
<dbReference type="InterPro" id="IPR051328">
    <property type="entry name" value="T7SS_ABC-Transporter"/>
</dbReference>
<feature type="transmembrane region" description="Helical" evidence="5">
    <location>
        <begin position="269"/>
        <end position="290"/>
    </location>
</feature>
<dbReference type="AlphaFoldDB" id="A0A7X0HX55"/>
<keyword evidence="2 5" id="KW-0812">Transmembrane</keyword>
<sequence length="396" mass="43285">MKSVRLFKEKLAWSAPIAVILIIALFSLNLFAQGNPQVKNLPVALIVNDEGEHVDTVRSAIKQMSKSTDGKDPILAFTIEKEKDIEDLFDDKKYYAALVIPKGYNDTLQTAMTNNSAATLQVYINQGFNMTGANFAKTALNGLITQLSNQYSKSFIAQMHGQQIDANQASVLVNPIVSEEKVFNPITASTANGSAPTLMAVPAWVGALIGGFIVFLATSNIFKKELLTRRQAIHLMGGQVLFGMIIALFSGFTVATLASLAGINMPSYLLVAFFVSFAAFCFFLLVSAITAWIGKPAITLFMVVMLLGMGVLMTPEEMLPSFFVHFIRPWVPLRFASEGLREIFYFGSGLYTGQSFNIILGIGIVSLVIYVLSMFKPARDKIQNKNMNNLAGAQQS</sequence>
<dbReference type="GO" id="GO:0016020">
    <property type="term" value="C:membrane"/>
    <property type="evidence" value="ECO:0007669"/>
    <property type="project" value="UniProtKB-SubCell"/>
</dbReference>
<dbReference type="EMBL" id="JACHGK010000019">
    <property type="protein sequence ID" value="MBB6447246.1"/>
    <property type="molecule type" value="Genomic_DNA"/>
</dbReference>
<name>A0A7X0HX55_9BACI</name>
<feature type="transmembrane region" description="Helical" evidence="5">
    <location>
        <begin position="297"/>
        <end position="314"/>
    </location>
</feature>
<accession>A0A7X0HX55</accession>
<keyword evidence="4 5" id="KW-0472">Membrane</keyword>
<evidence type="ECO:0000313" key="7">
    <source>
        <dbReference type="EMBL" id="MBB6447246.1"/>
    </source>
</evidence>